<protein>
    <submittedName>
        <fullName evidence="2">Conjugal transfer protein TraN</fullName>
    </submittedName>
</protein>
<organism evidence="2 3">
    <name type="scientific">Sphingomonas tagetis</name>
    <dbReference type="NCBI Taxonomy" id="2949092"/>
    <lineage>
        <taxon>Bacteria</taxon>
        <taxon>Pseudomonadati</taxon>
        <taxon>Pseudomonadota</taxon>
        <taxon>Alphaproteobacteria</taxon>
        <taxon>Sphingomonadales</taxon>
        <taxon>Sphingomonadaceae</taxon>
        <taxon>Sphingomonas</taxon>
    </lineage>
</organism>
<accession>A0A9X2KMU9</accession>
<feature type="compositionally biased region" description="Low complexity" evidence="1">
    <location>
        <begin position="103"/>
        <end position="120"/>
    </location>
</feature>
<evidence type="ECO:0000256" key="1">
    <source>
        <dbReference type="SAM" id="MobiDB-lite"/>
    </source>
</evidence>
<reference evidence="2" key="1">
    <citation type="submission" date="2022-05" db="EMBL/GenBank/DDBJ databases">
        <title>Sphingomonas sp. strain MG17 Genome sequencing and assembly.</title>
        <authorList>
            <person name="Kim I."/>
        </authorList>
    </citation>
    <scope>NUCLEOTIDE SEQUENCE</scope>
    <source>
        <strain evidence="2">MG17</strain>
    </source>
</reference>
<name>A0A9X2KMU9_9SPHN</name>
<sequence>MSERSWFPPSKVALLLAALLTFLIVTQTASARAFGELVSSAPGTAQVLPQLPDETGPTEPVPLPGQVEPPMQPPDPGLPPAPPLPEEPVPPPSEPPPPPPAGTPFDPAPAQLCAADLNGNGDAADSGEVAACMPTASAPGWLCPLQQMACEAQPDGQFSCPLGDQHGCAVPLGGGAPSCSPNLCADPAANPVEQVPPIDDAGTPADGGVDAEGNCLGRIEIFSGRGMRCRPPGLGVTFKNCCKDKGRIIKDGMGSSITSIGTKIAVVKGVFNGMSAAFAAFKAGATANQAASAGANALILGFDPTSIAISLAINFMVELLFSGCDQQDMETAMLRGSGMCHEVGSYCTASFLGICLQKAKGHCCFNTKLGRIIQEQGRPQLKSFNGVGWGTPRKPRCRGFTPEEFQALDFAKMDLSEYYADIESRAASQIQIDMKDKIDAYLNAVGE</sequence>
<keyword evidence="3" id="KW-1185">Reference proteome</keyword>
<dbReference type="InterPro" id="IPR014121">
    <property type="entry name" value="TraN_Ftype"/>
</dbReference>
<dbReference type="EMBL" id="JAMLDX010000015">
    <property type="protein sequence ID" value="MCP3732190.1"/>
    <property type="molecule type" value="Genomic_DNA"/>
</dbReference>
<feature type="region of interest" description="Disordered" evidence="1">
    <location>
        <begin position="46"/>
        <end position="120"/>
    </location>
</feature>
<proteinExistence type="predicted"/>
<comment type="caution">
    <text evidence="2">The sequence shown here is derived from an EMBL/GenBank/DDBJ whole genome shotgun (WGS) entry which is preliminary data.</text>
</comment>
<gene>
    <name evidence="2" type="primary">traN</name>
    <name evidence="2" type="ORF">M9978_17350</name>
</gene>
<evidence type="ECO:0000313" key="2">
    <source>
        <dbReference type="EMBL" id="MCP3732190.1"/>
    </source>
</evidence>
<dbReference type="AlphaFoldDB" id="A0A9X2KMU9"/>
<dbReference type="RefSeq" id="WP_254295405.1">
    <property type="nucleotide sequence ID" value="NZ_JAMLDX010000015.1"/>
</dbReference>
<feature type="compositionally biased region" description="Pro residues" evidence="1">
    <location>
        <begin position="70"/>
        <end position="102"/>
    </location>
</feature>
<dbReference type="Proteomes" id="UP001139451">
    <property type="component" value="Unassembled WGS sequence"/>
</dbReference>
<dbReference type="Pfam" id="PF06986">
    <property type="entry name" value="F_T4SS_TraN"/>
    <property type="match status" value="1"/>
</dbReference>
<evidence type="ECO:0000313" key="3">
    <source>
        <dbReference type="Proteomes" id="UP001139451"/>
    </source>
</evidence>